<sequence>MMLVKLLYKPFALLLGALSGAIAGALFKKLWALAGGEREAPRPTDRDRSWREVIPAAALEGATFAAVKAAVERGGAEGFHRVTGKWPA</sequence>
<dbReference type="EMBL" id="JBHTCF010000001">
    <property type="protein sequence ID" value="MFC7303335.1"/>
    <property type="molecule type" value="Genomic_DNA"/>
</dbReference>
<accession>A0ABW2JD71</accession>
<name>A0ABW2JD71_9ACTN</name>
<proteinExistence type="predicted"/>
<evidence type="ECO:0000313" key="2">
    <source>
        <dbReference type="Proteomes" id="UP001596523"/>
    </source>
</evidence>
<keyword evidence="2" id="KW-1185">Reference proteome</keyword>
<gene>
    <name evidence="1" type="ORF">ACFQVC_03785</name>
</gene>
<dbReference type="Pfam" id="PF14019">
    <property type="entry name" value="DUF4235"/>
    <property type="match status" value="1"/>
</dbReference>
<dbReference type="RefSeq" id="WP_381826352.1">
    <property type="nucleotide sequence ID" value="NZ_JBHTCF010000001.1"/>
</dbReference>
<reference evidence="2" key="1">
    <citation type="journal article" date="2019" name="Int. J. Syst. Evol. Microbiol.">
        <title>The Global Catalogue of Microorganisms (GCM) 10K type strain sequencing project: providing services to taxonomists for standard genome sequencing and annotation.</title>
        <authorList>
            <consortium name="The Broad Institute Genomics Platform"/>
            <consortium name="The Broad Institute Genome Sequencing Center for Infectious Disease"/>
            <person name="Wu L."/>
            <person name="Ma J."/>
        </authorList>
    </citation>
    <scope>NUCLEOTIDE SEQUENCE [LARGE SCALE GENOMIC DNA]</scope>
    <source>
        <strain evidence="2">SYNS20</strain>
    </source>
</reference>
<comment type="caution">
    <text evidence="1">The sequence shown here is derived from an EMBL/GenBank/DDBJ whole genome shotgun (WGS) entry which is preliminary data.</text>
</comment>
<protein>
    <submittedName>
        <fullName evidence="1">DUF4235 domain-containing protein</fullName>
    </submittedName>
</protein>
<dbReference type="Proteomes" id="UP001596523">
    <property type="component" value="Unassembled WGS sequence"/>
</dbReference>
<dbReference type="InterPro" id="IPR025329">
    <property type="entry name" value="DUF4235"/>
</dbReference>
<evidence type="ECO:0000313" key="1">
    <source>
        <dbReference type="EMBL" id="MFC7303335.1"/>
    </source>
</evidence>
<organism evidence="1 2">
    <name type="scientific">Streptomyces monticola</name>
    <dbReference type="NCBI Taxonomy" id="2666263"/>
    <lineage>
        <taxon>Bacteria</taxon>
        <taxon>Bacillati</taxon>
        <taxon>Actinomycetota</taxon>
        <taxon>Actinomycetes</taxon>
        <taxon>Kitasatosporales</taxon>
        <taxon>Streptomycetaceae</taxon>
        <taxon>Streptomyces</taxon>
    </lineage>
</organism>